<accession>A0A0D6LHG8</accession>
<dbReference type="Proteomes" id="UP000054495">
    <property type="component" value="Unassembled WGS sequence"/>
</dbReference>
<reference evidence="2 3" key="1">
    <citation type="submission" date="2013-05" db="EMBL/GenBank/DDBJ databases">
        <title>Draft genome of the parasitic nematode Anyclostoma ceylanicum.</title>
        <authorList>
            <person name="Mitreva M."/>
        </authorList>
    </citation>
    <scope>NUCLEOTIDE SEQUENCE [LARGE SCALE GENOMIC DNA]</scope>
</reference>
<feature type="transmembrane region" description="Helical" evidence="1">
    <location>
        <begin position="26"/>
        <end position="44"/>
    </location>
</feature>
<evidence type="ECO:0008006" key="4">
    <source>
        <dbReference type="Google" id="ProtNLM"/>
    </source>
</evidence>
<keyword evidence="3" id="KW-1185">Reference proteome</keyword>
<dbReference type="Gene3D" id="1.20.1070.10">
    <property type="entry name" value="Rhodopsin 7-helix transmembrane proteins"/>
    <property type="match status" value="1"/>
</dbReference>
<dbReference type="SUPFAM" id="SSF81321">
    <property type="entry name" value="Family A G protein-coupled receptor-like"/>
    <property type="match status" value="1"/>
</dbReference>
<organism evidence="2 3">
    <name type="scientific">Ancylostoma ceylanicum</name>
    <dbReference type="NCBI Taxonomy" id="53326"/>
    <lineage>
        <taxon>Eukaryota</taxon>
        <taxon>Metazoa</taxon>
        <taxon>Ecdysozoa</taxon>
        <taxon>Nematoda</taxon>
        <taxon>Chromadorea</taxon>
        <taxon>Rhabditida</taxon>
        <taxon>Rhabditina</taxon>
        <taxon>Rhabditomorpha</taxon>
        <taxon>Strongyloidea</taxon>
        <taxon>Ancylostomatidae</taxon>
        <taxon>Ancylostomatinae</taxon>
        <taxon>Ancylostoma</taxon>
    </lineage>
</organism>
<evidence type="ECO:0000313" key="3">
    <source>
        <dbReference type="Proteomes" id="UP000054495"/>
    </source>
</evidence>
<proteinExistence type="predicted"/>
<keyword evidence="1" id="KW-1133">Transmembrane helix</keyword>
<protein>
    <recommendedName>
        <fullName evidence="4">7TM GPCR serpentine receptor class x (Srx) domain-containing protein</fullName>
    </recommendedName>
</protein>
<sequence length="101" mass="11899">MGYTGLLSRKRKRFATNSKIRSELKILVQCIVIAVYTAVMNILWHQSQGLPSNLWFMMALNFMWVLNSGVYPIIYFIVNRRVHRADYPKPYCIHEQNDCDT</sequence>
<dbReference type="InterPro" id="IPR019425">
    <property type="entry name" value="7TM_GPCR_serpentine_rcpt_Srt"/>
</dbReference>
<dbReference type="Pfam" id="PF10321">
    <property type="entry name" value="7TM_GPCR_Srt"/>
    <property type="match status" value="1"/>
</dbReference>
<keyword evidence="1" id="KW-0472">Membrane</keyword>
<feature type="transmembrane region" description="Helical" evidence="1">
    <location>
        <begin position="56"/>
        <end position="78"/>
    </location>
</feature>
<dbReference type="AlphaFoldDB" id="A0A0D6LHG8"/>
<dbReference type="EMBL" id="KE125176">
    <property type="protein sequence ID" value="EPB70628.1"/>
    <property type="molecule type" value="Genomic_DNA"/>
</dbReference>
<name>A0A0D6LHG8_9BILA</name>
<gene>
    <name evidence="2" type="ORF">ANCCEY_10298</name>
</gene>
<evidence type="ECO:0000256" key="1">
    <source>
        <dbReference type="SAM" id="Phobius"/>
    </source>
</evidence>
<evidence type="ECO:0000313" key="2">
    <source>
        <dbReference type="EMBL" id="EPB70628.1"/>
    </source>
</evidence>
<keyword evidence="1" id="KW-0812">Transmembrane</keyword>